<dbReference type="RefSeq" id="YP_010651862.1">
    <property type="nucleotide sequence ID" value="NC_070784.1"/>
</dbReference>
<evidence type="ECO:0000313" key="1">
    <source>
        <dbReference type="EMBL" id="QWT29906.1"/>
    </source>
</evidence>
<sequence>MKNFTDSTDAQVWAKEFIDRIKEEPALATDEGTMIGWFANAIMAGYDEARRKYEMVNAHEVTMRHVLGDEYVEPRTD</sequence>
<gene>
    <name evidence="1" type="primary">10</name>
    <name evidence="1" type="ORF">SEA_TUNATARTARE_10</name>
</gene>
<name>A0A8F2E6H3_9CAUD</name>
<dbReference type="Proteomes" id="UP000683399">
    <property type="component" value="Segment"/>
</dbReference>
<proteinExistence type="predicted"/>
<organism evidence="1 2">
    <name type="scientific">Streptomyces phage TunaTartare</name>
    <dbReference type="NCBI Taxonomy" id="2848887"/>
    <lineage>
        <taxon>Viruses</taxon>
        <taxon>Duplodnaviria</taxon>
        <taxon>Heunggongvirae</taxon>
        <taxon>Uroviricota</taxon>
        <taxon>Caudoviricetes</taxon>
        <taxon>Stanwilliamsviridae</taxon>
        <taxon>Loccivirinae</taxon>
        <taxon>Faustvirus</taxon>
        <taxon>Faustvirus tunatartare</taxon>
    </lineage>
</organism>
<evidence type="ECO:0000313" key="2">
    <source>
        <dbReference type="Proteomes" id="UP000683399"/>
    </source>
</evidence>
<keyword evidence="2" id="KW-1185">Reference proteome</keyword>
<protein>
    <submittedName>
        <fullName evidence="1">Uncharacterized protein</fullName>
    </submittedName>
</protein>
<dbReference type="KEGG" id="vg:77927579"/>
<dbReference type="EMBL" id="MW822145">
    <property type="protein sequence ID" value="QWT29906.1"/>
    <property type="molecule type" value="Genomic_DNA"/>
</dbReference>
<dbReference type="GeneID" id="77927579"/>
<accession>A0A8F2E6H3</accession>
<reference evidence="1 2" key="1">
    <citation type="submission" date="2021-03" db="EMBL/GenBank/DDBJ databases">
        <authorList>
            <person name="Alqahtani R."/>
            <person name="Behailu E."/>
            <person name="Cappabianca D.W."/>
            <person name="Csanadi-Schwartz K.M."/>
            <person name="Dalal A.S."/>
            <person name="Fahim M.S."/>
            <person name="Franklin J.M."/>
            <person name="Gluckman M.H."/>
            <person name="Levine C.J."/>
            <person name="Martin N."/>
            <person name="Milza N."/>
            <person name="Najmabadi R."/>
            <person name="Newman A.M."/>
            <person name="Pajunar M."/>
            <person name="Qalawee I."/>
            <person name="Rizvi A."/>
            <person name="Samuel A."/>
            <person name="Smith A."/>
            <person name="Swann F.E."/>
            <person name="Sweeney P."/>
            <person name="Torres N.R."/>
            <person name="Ventrone L."/>
            <person name="Ventura L."/>
            <person name="Wroe M."/>
            <person name="Acquaye N.A."/>
            <person name="Agnes T.J."/>
            <person name="Ahmed A."/>
            <person name="Ahmed S."/>
            <person name="Amodu B.A."/>
            <person name="Arefeayne N.F."/>
            <person name="Asamoah-Frimpong E.A."/>
            <person name="Attaran A."/>
            <person name="Barragan J.M."/>
            <person name="Baumgarten L.N."/>
            <person name="Berhane B."/>
            <person name="Beyene A."/>
            <person name="Bhattarai B."/>
            <person name="Biondokin D.V."/>
            <person name="Boone B.K."/>
            <person name="Burney S.Z."/>
            <person name="Cayanan J.T."/>
            <person name="Cesta G."/>
            <person name="Chang J."/>
            <person name="Chavez J."/>
            <person name="Chorbajian C."/>
            <person name="Christian S."/>
            <person name="Corns J.R."/>
            <person name="Corns N.R."/>
            <person name="Cowan J.T."/>
            <person name="Coyne C."/>
            <person name="Dadzie B."/>
            <person name="Datu D.V."/>
            <person name="Deng B.C."/>
            <person name="Der L."/>
            <person name="Dickerson K."/>
            <person name="Dozier E."/>
            <person name="Egbunine A.O."/>
            <person name="Farooq M."/>
            <person name="Fonge A.E."/>
            <person name="Ghomsi-Nono M.P."/>
            <person name="Giampietro H."/>
            <person name="Gunnison R.P."/>
            <person name="Han S.H."/>
            <person name="Hennigan A.J."/>
            <person name="Hong A.N."/>
            <person name="Ijomor E.C."/>
            <person name="Jalali A."/>
            <person name="Jamil T.Z."/>
            <person name="Jenkins C.R."/>
            <person name="Joseph M.A."/>
            <person name="Jowanowitch O.J."/>
            <person name="Kang D."/>
            <person name="Khan A."/>
            <person name="Khan Z.K."/>
            <person name="Kiewe T."/>
            <person name="Kjerulf A.B."/>
            <person name="Kolosey V."/>
            <person name="Kurup M."/>
            <person name="Lee V.H."/>
            <person name="Llontop-Maldonado V."/>
            <person name="Long P."/>
            <person name="Lu N."/>
            <person name="Majekodunmi A."/>
            <person name="Malik H.W."/>
            <person name="Marcellino S.C."/>
            <person name="Martinez L.A."/>
            <person name="Meher F.N."/>
            <person name="Michelin M.A."/>
            <person name="Mitchell K.G."/>
            <person name="Mullens W.J."/>
            <person name="Nwakama C."/>
            <person name="Nwosu F.T."/>
            <person name="Oboh E.C."/>
            <person name="Odujinrin O."/>
            <person name="Ogunsan O."/>
            <person name="O'Neill K."/>
            <person name="Oxlaj J.A."/>
            <person name="Patel A.K."/>
            <person name="Patel B.R."/>
            <person name="Pham Q."/>
            <person name="Porter J."/>
            <person name="Portes J."/>
            <person name="Prokopenko A."/>
            <person name="Quraishi M."/>
            <person name="Qureshi M."/>
            <person name="Rivera A."/>
            <person name="Rubalsky V."/>
            <person name="Saikali Y."/>
            <person name="Saqaf K."/>
            <person name="Saroya S.R."/>
            <person name="Seas A."/>
            <person name="Shadrick R.E."/>
            <person name="Sharda N."/>
            <person name="Sigindere M.T."/>
            <person name="Simbi V.G."/>
            <person name="Thuzar C."/>
            <person name="Tran K."/>
            <person name="Tran V.D."/>
            <person name="Trang W."/>
            <person name="Vaishnav N."/>
            <person name="Vuong K."/>
            <person name="Walker C."/>
            <person name="Wallace S.A."/>
            <person name="Warfield J.C."/>
            <person name="Wikina T."/>
            <person name="Wobbeking F.T."/>
            <person name="Worrent L.D."/>
            <person name="Yan T."/>
            <person name="Zehra A."/>
            <person name="Avazpour P."/>
            <person name="Kim F.M."/>
            <person name="Mason K."/>
            <person name="Nguyen D.A."/>
            <person name="Pettit S.M."/>
            <person name="Zhou O.J."/>
            <person name="Brissett D.L."/>
            <person name="Gualtieri C."/>
            <person name="Hufford T.M."/>
            <person name="Ko J.M."/>
            <person name="Novak J.K."/>
            <person name="Smith Z.M."/>
            <person name="Mayer-Bacon C."/>
            <person name="Erill I."/>
            <person name="Caruso S.M."/>
            <person name="Garlena R.A."/>
            <person name="Russell D.A."/>
            <person name="Pope W.H."/>
            <person name="Jacobs-Sera D."/>
            <person name="Hatfull G.F."/>
        </authorList>
    </citation>
    <scope>NUCLEOTIDE SEQUENCE [LARGE SCALE GENOMIC DNA]</scope>
</reference>